<feature type="compositionally biased region" description="Polar residues" evidence="1">
    <location>
        <begin position="1033"/>
        <end position="1060"/>
    </location>
</feature>
<dbReference type="InterPro" id="IPR026638">
    <property type="entry name" value="NCOA6"/>
</dbReference>
<feature type="compositionally biased region" description="Low complexity" evidence="1">
    <location>
        <begin position="238"/>
        <end position="257"/>
    </location>
</feature>
<protein>
    <recommendedName>
        <fullName evidence="2">Nuclear receptor coactivator 6 TRADD-N domain-containing protein</fullName>
    </recommendedName>
</protein>
<dbReference type="PANTHER" id="PTHR15690:SF0">
    <property type="entry name" value="NUCLEAR RECEPTOR COACTIVATOR 6"/>
    <property type="match status" value="1"/>
</dbReference>
<feature type="compositionally biased region" description="Polar residues" evidence="1">
    <location>
        <begin position="457"/>
        <end position="473"/>
    </location>
</feature>
<feature type="domain" description="Nuclear receptor coactivator 6 TRADD-N" evidence="2">
    <location>
        <begin position="9"/>
        <end position="125"/>
    </location>
</feature>
<feature type="region of interest" description="Disordered" evidence="1">
    <location>
        <begin position="1017"/>
        <end position="1060"/>
    </location>
</feature>
<sequence>MGPQEEYIETVVTCEGDYYDPEFHTHLQNLSKRLQSLLTEGDRKLIVKKVEPWNSVRVTFNIPKEAAVRLKRLAEQGDRTLRELGVLAVQIEGHRLISLTIAGKNNETTELVLQTSGTAATGGNTSSVFDLPGTDEINIPGPSNVESTRRNIAQYLRDQGGSGNFFDTLFSQNFLEHLKPPDTAGAAAQSSQNPVFGQFPFGLRGVTNHMRGNRLQLHNEQLPLPPGFPPGSFPSPSLPHTHTFSSPTTSHNQSPLSPNYPTPPPSVSNPSSPGLRTANFNNLAMPGMSTAAALNSLPRLLGNRDITSSSPLLVNLLQNDIGGLAHLNNLMPNKMPGMPFPLSDMGQPPAKRRRKPRKPKPDAGKSRSPAGQEVLTGTVGSVPVAPGACDALQDIPAVRCSQELSATESRTNDLGQLTQDMEAGARVSAASVMNTALSSRSAPSGICHSPGQAVSPRVQSPRTQSPVCAQSPGWSKTQGAFGNNPPHIVNPVTGQLEPAGSVEVQQSVNEHILKDGSLDSDDMANVQLQPPPNPLVELNKDITATKEANLEVPSLSASSQKQSSPKAIIVTMGSQTKLVDSVDVISEHSASAVQTNRSVTTSAAASVTGLNGHADVELVKRNTACSLSQSTSTNPDTSSSGTSVASTLTSTVMSSIAASTCVTVDSVSSTSSLTLSLPTAANAAVIPTASLHPCVSVMEKSIYSSPRLMSHSVSSSVVLPPCSVSDHRLLTTGGCPSVSSAAVHPSTIGSHSPVESLPSSSVSSEVSVATSAVHTGTTLLGPSVSVDCTTTASTTSICVSSDVLAHENAKIEEASDAVVASSGNSTEAGQLHQQHQSSQGSSSHQMQTEHEPSSDSRTVLPSSSHTVSGVDTPGEGAVFVVEASDQMSPTQNNDASPAGSSLVLVDLPKGGDKQCTSAEHADTAYRLADGCVEDGAFNKSTTETSPNDEVLKTEKVEQQAGLIICESPDPALSGTTPEHSGTDGSNTSSVTAHSQGKDSGIADVGPDILSSINCLEKSEEDGNGDLPEHGRSNGASTSEASPLSEVDTVSSGHQSRSPSVRLNLSTSLTNHDSELSSHSFEDHVCSTSLGQNDVSERVPRMSDVVDNHDAVEEKLSESQSAKAELHKCGDKNVITVGYALSKDQPTVDLSLSGLSDKSLPFLTEPSSVFEKDSNSIRLKEFNLDDGFHATNNVQKMKAVSLTHSPLNNGEAQAEDCLNWSKMLSLSPVLLGRSDLNPGGDDKSTGLKNCVITNASSANGDNSVSCLVSENSVCKVSLTVVDTLNSAVGVQTESASAESIHATGILDTVSDKVMLEQGTGSADLLHGDLVSETVESVTGDTRPEYGMYPTGCN</sequence>
<dbReference type="GO" id="GO:0045944">
    <property type="term" value="P:positive regulation of transcription by RNA polymerase II"/>
    <property type="evidence" value="ECO:0007669"/>
    <property type="project" value="TreeGrafter"/>
</dbReference>
<keyword evidence="4" id="KW-1185">Reference proteome</keyword>
<feature type="compositionally biased region" description="Low complexity" evidence="1">
    <location>
        <begin position="830"/>
        <end position="846"/>
    </location>
</feature>
<feature type="compositionally biased region" description="Pro residues" evidence="1">
    <location>
        <begin position="223"/>
        <end position="237"/>
    </location>
</feature>
<feature type="region of interest" description="Disordered" evidence="1">
    <location>
        <begin position="123"/>
        <end position="143"/>
    </location>
</feature>
<proteinExistence type="predicted"/>
<evidence type="ECO:0000313" key="4">
    <source>
        <dbReference type="Proteomes" id="UP001208570"/>
    </source>
</evidence>
<reference evidence="3" key="1">
    <citation type="journal article" date="2023" name="Mol. Biol. Evol.">
        <title>Third-Generation Sequencing Reveals the Adaptive Role of the Epigenome in Three Deep-Sea Polychaetes.</title>
        <authorList>
            <person name="Perez M."/>
            <person name="Aroh O."/>
            <person name="Sun Y."/>
            <person name="Lan Y."/>
            <person name="Juniper S.K."/>
            <person name="Young C.R."/>
            <person name="Angers B."/>
            <person name="Qian P.Y."/>
        </authorList>
    </citation>
    <scope>NUCLEOTIDE SEQUENCE</scope>
    <source>
        <strain evidence="3">P08H-3</strain>
    </source>
</reference>
<name>A0AAD9N2A6_9ANNE</name>
<evidence type="ECO:0000259" key="2">
    <source>
        <dbReference type="Pfam" id="PF13820"/>
    </source>
</evidence>
<dbReference type="PANTHER" id="PTHR15690">
    <property type="entry name" value="NUCLEAR RECEPTOR COACTIVATOR 6"/>
    <property type="match status" value="1"/>
</dbReference>
<evidence type="ECO:0000256" key="1">
    <source>
        <dbReference type="SAM" id="MobiDB-lite"/>
    </source>
</evidence>
<dbReference type="EMBL" id="JAODUP010000266">
    <property type="protein sequence ID" value="KAK2154522.1"/>
    <property type="molecule type" value="Genomic_DNA"/>
</dbReference>
<dbReference type="Proteomes" id="UP001208570">
    <property type="component" value="Unassembled WGS sequence"/>
</dbReference>
<dbReference type="GO" id="GO:0003713">
    <property type="term" value="F:transcription coactivator activity"/>
    <property type="evidence" value="ECO:0007669"/>
    <property type="project" value="InterPro"/>
</dbReference>
<feature type="region of interest" description="Disordered" evidence="1">
    <location>
        <begin position="340"/>
        <end position="374"/>
    </location>
</feature>
<feature type="compositionally biased region" description="Polar residues" evidence="1">
    <location>
        <begin position="973"/>
        <end position="994"/>
    </location>
</feature>
<dbReference type="InterPro" id="IPR032715">
    <property type="entry name" value="NCOA6_TRADD-N"/>
</dbReference>
<gene>
    <name evidence="3" type="ORF">LSH36_266g01008</name>
</gene>
<accession>A0AAD9N2A6</accession>
<feature type="region of interest" description="Disordered" evidence="1">
    <location>
        <begin position="967"/>
        <end position="1005"/>
    </location>
</feature>
<feature type="region of interest" description="Disordered" evidence="1">
    <location>
        <begin position="219"/>
        <end position="277"/>
    </location>
</feature>
<feature type="compositionally biased region" description="Pro residues" evidence="1">
    <location>
        <begin position="258"/>
        <end position="267"/>
    </location>
</feature>
<comment type="caution">
    <text evidence="3">The sequence shown here is derived from an EMBL/GenBank/DDBJ whole genome shotgun (WGS) entry which is preliminary data.</text>
</comment>
<evidence type="ECO:0000313" key="3">
    <source>
        <dbReference type="EMBL" id="KAK2154522.1"/>
    </source>
</evidence>
<feature type="region of interest" description="Disordered" evidence="1">
    <location>
        <begin position="442"/>
        <end position="473"/>
    </location>
</feature>
<dbReference type="GO" id="GO:0035097">
    <property type="term" value="C:histone methyltransferase complex"/>
    <property type="evidence" value="ECO:0007669"/>
    <property type="project" value="TreeGrafter"/>
</dbReference>
<feature type="region of interest" description="Disordered" evidence="1">
    <location>
        <begin position="815"/>
        <end position="873"/>
    </location>
</feature>
<organism evidence="3 4">
    <name type="scientific">Paralvinella palmiformis</name>
    <dbReference type="NCBI Taxonomy" id="53620"/>
    <lineage>
        <taxon>Eukaryota</taxon>
        <taxon>Metazoa</taxon>
        <taxon>Spiralia</taxon>
        <taxon>Lophotrochozoa</taxon>
        <taxon>Annelida</taxon>
        <taxon>Polychaeta</taxon>
        <taxon>Sedentaria</taxon>
        <taxon>Canalipalpata</taxon>
        <taxon>Terebellida</taxon>
        <taxon>Terebelliformia</taxon>
        <taxon>Alvinellidae</taxon>
        <taxon>Paralvinella</taxon>
    </lineage>
</organism>
<dbReference type="Pfam" id="PF13820">
    <property type="entry name" value="NCOA6_TRADD-N"/>
    <property type="match status" value="1"/>
</dbReference>
<feature type="compositionally biased region" description="Polar residues" evidence="1">
    <location>
        <begin position="855"/>
        <end position="869"/>
    </location>
</feature>
<dbReference type="GO" id="GO:0005667">
    <property type="term" value="C:transcription regulator complex"/>
    <property type="evidence" value="ECO:0007669"/>
    <property type="project" value="TreeGrafter"/>
</dbReference>